<organism evidence="2 3">
    <name type="scientific">Bacillus salipaludis</name>
    <dbReference type="NCBI Taxonomy" id="2547811"/>
    <lineage>
        <taxon>Bacteria</taxon>
        <taxon>Bacillati</taxon>
        <taxon>Bacillota</taxon>
        <taxon>Bacilli</taxon>
        <taxon>Bacillales</taxon>
        <taxon>Bacillaceae</taxon>
        <taxon>Bacillus</taxon>
    </lineage>
</organism>
<feature type="region of interest" description="Disordered" evidence="1">
    <location>
        <begin position="245"/>
        <end position="267"/>
    </location>
</feature>
<accession>A0AA90QWJ9</accession>
<feature type="region of interest" description="Disordered" evidence="1">
    <location>
        <begin position="113"/>
        <end position="164"/>
    </location>
</feature>
<evidence type="ECO:0008006" key="4">
    <source>
        <dbReference type="Google" id="ProtNLM"/>
    </source>
</evidence>
<dbReference type="EMBL" id="JAVGVR010000001">
    <property type="protein sequence ID" value="MDQ6599822.1"/>
    <property type="molecule type" value="Genomic_DNA"/>
</dbReference>
<evidence type="ECO:0000256" key="1">
    <source>
        <dbReference type="SAM" id="MobiDB-lite"/>
    </source>
</evidence>
<gene>
    <name evidence="2" type="ORF">RCG21_26345</name>
</gene>
<feature type="compositionally biased region" description="Low complexity" evidence="1">
    <location>
        <begin position="120"/>
        <end position="161"/>
    </location>
</feature>
<comment type="caution">
    <text evidence="2">The sequence shown here is derived from an EMBL/GenBank/DDBJ whole genome shotgun (WGS) entry which is preliminary data.</text>
</comment>
<reference evidence="2" key="1">
    <citation type="submission" date="2023-08" db="EMBL/GenBank/DDBJ databases">
        <title>Nitrogen cycling bacteria in agricultural field soils.</title>
        <authorList>
            <person name="Jang J."/>
        </authorList>
    </citation>
    <scope>NUCLEOTIDE SEQUENCE</scope>
    <source>
        <strain evidence="2">PS3-36</strain>
    </source>
</reference>
<dbReference type="Proteomes" id="UP001178888">
    <property type="component" value="Unassembled WGS sequence"/>
</dbReference>
<evidence type="ECO:0000313" key="2">
    <source>
        <dbReference type="EMBL" id="MDQ6599822.1"/>
    </source>
</evidence>
<proteinExistence type="predicted"/>
<name>A0AA90QWJ9_9BACI</name>
<dbReference type="AlphaFoldDB" id="A0AA90QWJ9"/>
<dbReference type="InterPro" id="IPR014717">
    <property type="entry name" value="Transl_elong_EF1B/ribsomal_bS6"/>
</dbReference>
<dbReference type="Gene3D" id="3.30.70.60">
    <property type="match status" value="1"/>
</dbReference>
<keyword evidence="3" id="KW-1185">Reference proteome</keyword>
<dbReference type="RefSeq" id="WP_308913906.1">
    <property type="nucleotide sequence ID" value="NZ_JAVGVR010000001.1"/>
</dbReference>
<sequence>MKLSFLKKRKFIVLIGIFLLILLIVIAQFNLLSPLKSDLTMKQQQLQSEQKLLDIASQKTEEASANVADDTRELQKKIPVKPLQDQFILDLEKAETVSNSEIKSYGFSKDADVSTRTDQANSGNPTGNTSSTQSTSANASTSGTDQAAANQNTSTQQAAPAVPSGMKKLTVSLSVESPSYEDFEKFIQTLESLKRIVVVETINYSGGQEITSLTQEDPPLTYSLTVSTYYMPGLADLASQVPKLDAPAPAHKDNPLSTFADTTEKAN</sequence>
<evidence type="ECO:0000313" key="3">
    <source>
        <dbReference type="Proteomes" id="UP001178888"/>
    </source>
</evidence>
<protein>
    <recommendedName>
        <fullName evidence="4">Pilus assembly protein PilO</fullName>
    </recommendedName>
</protein>